<gene>
    <name evidence="4" type="ORF">SEUCBS140593_005416</name>
</gene>
<dbReference type="Gene3D" id="3.40.50.720">
    <property type="entry name" value="NAD(P)-binding Rossmann-like Domain"/>
    <property type="match status" value="1"/>
</dbReference>
<dbReference type="PANTHER" id="PTHR43180">
    <property type="entry name" value="3-OXOACYL-(ACYL-CARRIER-PROTEIN) REDUCTASE (AFU_ORTHOLOGUE AFUA_6G11210)"/>
    <property type="match status" value="1"/>
</dbReference>
<evidence type="ECO:0000256" key="1">
    <source>
        <dbReference type="ARBA" id="ARBA00006484"/>
    </source>
</evidence>
<protein>
    <recommendedName>
        <fullName evidence="6">Short chain dehydrogenase/reductase</fullName>
    </recommendedName>
</protein>
<dbReference type="InterPro" id="IPR036291">
    <property type="entry name" value="NAD(P)-bd_dom_sf"/>
</dbReference>
<evidence type="ECO:0008006" key="6">
    <source>
        <dbReference type="Google" id="ProtNLM"/>
    </source>
</evidence>
<keyword evidence="2" id="KW-0521">NADP</keyword>
<dbReference type="PRINTS" id="PR00081">
    <property type="entry name" value="GDHRDH"/>
</dbReference>
<reference evidence="4 5" key="1">
    <citation type="submission" date="2024-01" db="EMBL/GenBank/DDBJ databases">
        <authorList>
            <person name="Allen C."/>
            <person name="Tagirdzhanova G."/>
        </authorList>
    </citation>
    <scope>NUCLEOTIDE SEQUENCE [LARGE SCALE GENOMIC DNA]</scope>
</reference>
<dbReference type="InterPro" id="IPR002347">
    <property type="entry name" value="SDR_fam"/>
</dbReference>
<dbReference type="InterPro" id="IPR020904">
    <property type="entry name" value="Sc_DH/Rdtase_CS"/>
</dbReference>
<evidence type="ECO:0000256" key="2">
    <source>
        <dbReference type="ARBA" id="ARBA00022857"/>
    </source>
</evidence>
<evidence type="ECO:0000313" key="4">
    <source>
        <dbReference type="EMBL" id="CAK7223973.1"/>
    </source>
</evidence>
<proteinExistence type="inferred from homology"/>
<keyword evidence="3" id="KW-0560">Oxidoreductase</keyword>
<evidence type="ECO:0000256" key="3">
    <source>
        <dbReference type="ARBA" id="ARBA00023002"/>
    </source>
</evidence>
<comment type="similarity">
    <text evidence="1">Belongs to the short-chain dehydrogenases/reductases (SDR) family.</text>
</comment>
<dbReference type="SUPFAM" id="SSF51735">
    <property type="entry name" value="NAD(P)-binding Rossmann-fold domains"/>
    <property type="match status" value="1"/>
</dbReference>
<dbReference type="Pfam" id="PF00106">
    <property type="entry name" value="adh_short"/>
    <property type="match status" value="1"/>
</dbReference>
<accession>A0ABP0BWI6</accession>
<evidence type="ECO:0000313" key="5">
    <source>
        <dbReference type="Proteomes" id="UP001642482"/>
    </source>
</evidence>
<comment type="caution">
    <text evidence="4">The sequence shown here is derived from an EMBL/GenBank/DDBJ whole genome shotgun (WGS) entry which is preliminary data.</text>
</comment>
<dbReference type="PANTHER" id="PTHR43180:SF33">
    <property type="entry name" value="15-HYDROXYPROSTAGLANDIN DEHYDROGENASE [NAD(+)]-LIKE"/>
    <property type="match status" value="1"/>
</dbReference>
<name>A0ABP0BWI6_9PEZI</name>
<dbReference type="EMBL" id="CAWUHD010000052">
    <property type="protein sequence ID" value="CAK7223973.1"/>
    <property type="molecule type" value="Genomic_DNA"/>
</dbReference>
<organism evidence="4 5">
    <name type="scientific">Sporothrix eucalyptigena</name>
    <dbReference type="NCBI Taxonomy" id="1812306"/>
    <lineage>
        <taxon>Eukaryota</taxon>
        <taxon>Fungi</taxon>
        <taxon>Dikarya</taxon>
        <taxon>Ascomycota</taxon>
        <taxon>Pezizomycotina</taxon>
        <taxon>Sordariomycetes</taxon>
        <taxon>Sordariomycetidae</taxon>
        <taxon>Ophiostomatales</taxon>
        <taxon>Ophiostomataceae</taxon>
        <taxon>Sporothrix</taxon>
    </lineage>
</organism>
<dbReference type="Proteomes" id="UP001642482">
    <property type="component" value="Unassembled WGS sequence"/>
</dbReference>
<sequence length="291" mass="31936">MAQVHIDESQFVDLKDKVTIITGASSGIGLAAACFFSSHGARVVAVDINAFPEADTNDNIVYRKVDLTKWNEQLDLFQWTFDTYGRIDVAFLNAGVAEIEDVFVDTFDGNGRLQEPQHKVTKINLLATINGTKLAIHFMRKQTQHGSIVITGSGKCFNGIGGTPMYAVSKHGLLGMLRTLAYDVPPEFNINVNMVCPFWTNTGILSPEHREKLASAKKCMQPANVPAIAAAHFSLNPKVHGMALYAACGKYTDIESGFALTRPIWIGAENHLDRVLFEEDPAISGFKTKFN</sequence>
<keyword evidence="5" id="KW-1185">Reference proteome</keyword>
<dbReference type="PROSITE" id="PS00061">
    <property type="entry name" value="ADH_SHORT"/>
    <property type="match status" value="1"/>
</dbReference>